<evidence type="ECO:0000313" key="3">
    <source>
        <dbReference type="Proteomes" id="UP000800094"/>
    </source>
</evidence>
<protein>
    <submittedName>
        <fullName evidence="2">Uncharacterized protein</fullName>
    </submittedName>
</protein>
<dbReference type="AlphaFoldDB" id="A0A6A6IVB2"/>
<evidence type="ECO:0000313" key="2">
    <source>
        <dbReference type="EMBL" id="KAF2254178.1"/>
    </source>
</evidence>
<dbReference type="RefSeq" id="XP_033689182.1">
    <property type="nucleotide sequence ID" value="XM_033819714.1"/>
</dbReference>
<keyword evidence="1" id="KW-0812">Transmembrane</keyword>
<dbReference type="GeneID" id="54573044"/>
<proteinExistence type="predicted"/>
<evidence type="ECO:0000256" key="1">
    <source>
        <dbReference type="SAM" id="Phobius"/>
    </source>
</evidence>
<keyword evidence="3" id="KW-1185">Reference proteome</keyword>
<name>A0A6A6IVB2_9PLEO</name>
<feature type="transmembrane region" description="Helical" evidence="1">
    <location>
        <begin position="87"/>
        <end position="106"/>
    </location>
</feature>
<dbReference type="EMBL" id="ML987190">
    <property type="protein sequence ID" value="KAF2254178.1"/>
    <property type="molecule type" value="Genomic_DNA"/>
</dbReference>
<sequence length="518" mass="58735">MIWQRIKPPIWNMPCRTGQGSKQAPPGLSSAALRKATSYIYALIRRLVRVPLSRHWFLDRKKMDWNLYAWWASLSAWWASLSASEQGFVMTSVVVILAIFLVRHWWAPRQNAGVGIHNPNAPPSRVRKLLKGCFHLILLGAFIVVVVVLLLWALVYYSTPEQKASVWFKVRRTMANTDAPTQQPAVYPLPREVPTITCPDEQTPDCVAPHVLLEIKSGTSEHREHVDEWNSKLFDYGLLLDEDGLGGRQRQEQKMVKWVQQYNQDVMKARSEFDKKTSALMQTALQEMEWSDWALWAPRNVVDELLAANWTSRSHLEIICELGHSLIDQHEAYQSHEGFPQLDNALKRLINASYATTATADDFWKQQRPGGLSCVLNGNWPTCTNEDMADSERKAQMSSFEHEQKRQTGRVSRMKVGLEQYQAEEDVVGRRLDSMTQRLCDQAAREASGAPRTAWVGYSTEQTVRGGGGKAEMQMSSRAIVRWLGAETRAAIGIGSEAVWAATTIRVRPVPKADEQPK</sequence>
<keyword evidence="1" id="KW-1133">Transmembrane helix</keyword>
<feature type="transmembrane region" description="Helical" evidence="1">
    <location>
        <begin position="65"/>
        <end position="81"/>
    </location>
</feature>
<gene>
    <name evidence="2" type="ORF">BU26DRAFT_134667</name>
</gene>
<organism evidence="2 3">
    <name type="scientific">Trematosphaeria pertusa</name>
    <dbReference type="NCBI Taxonomy" id="390896"/>
    <lineage>
        <taxon>Eukaryota</taxon>
        <taxon>Fungi</taxon>
        <taxon>Dikarya</taxon>
        <taxon>Ascomycota</taxon>
        <taxon>Pezizomycotina</taxon>
        <taxon>Dothideomycetes</taxon>
        <taxon>Pleosporomycetidae</taxon>
        <taxon>Pleosporales</taxon>
        <taxon>Massarineae</taxon>
        <taxon>Trematosphaeriaceae</taxon>
        <taxon>Trematosphaeria</taxon>
    </lineage>
</organism>
<keyword evidence="1" id="KW-0472">Membrane</keyword>
<feature type="transmembrane region" description="Helical" evidence="1">
    <location>
        <begin position="133"/>
        <end position="157"/>
    </location>
</feature>
<accession>A0A6A6IVB2</accession>
<reference evidence="2" key="1">
    <citation type="journal article" date="2020" name="Stud. Mycol.">
        <title>101 Dothideomycetes genomes: a test case for predicting lifestyles and emergence of pathogens.</title>
        <authorList>
            <person name="Haridas S."/>
            <person name="Albert R."/>
            <person name="Binder M."/>
            <person name="Bloem J."/>
            <person name="Labutti K."/>
            <person name="Salamov A."/>
            <person name="Andreopoulos B."/>
            <person name="Baker S."/>
            <person name="Barry K."/>
            <person name="Bills G."/>
            <person name="Bluhm B."/>
            <person name="Cannon C."/>
            <person name="Castanera R."/>
            <person name="Culley D."/>
            <person name="Daum C."/>
            <person name="Ezra D."/>
            <person name="Gonzalez J."/>
            <person name="Henrissat B."/>
            <person name="Kuo A."/>
            <person name="Liang C."/>
            <person name="Lipzen A."/>
            <person name="Lutzoni F."/>
            <person name="Magnuson J."/>
            <person name="Mondo S."/>
            <person name="Nolan M."/>
            <person name="Ohm R."/>
            <person name="Pangilinan J."/>
            <person name="Park H.-J."/>
            <person name="Ramirez L."/>
            <person name="Alfaro M."/>
            <person name="Sun H."/>
            <person name="Tritt A."/>
            <person name="Yoshinaga Y."/>
            <person name="Zwiers L.-H."/>
            <person name="Turgeon B."/>
            <person name="Goodwin S."/>
            <person name="Spatafora J."/>
            <person name="Crous P."/>
            <person name="Grigoriev I."/>
        </authorList>
    </citation>
    <scope>NUCLEOTIDE SEQUENCE</scope>
    <source>
        <strain evidence="2">CBS 122368</strain>
    </source>
</reference>
<dbReference type="Proteomes" id="UP000800094">
    <property type="component" value="Unassembled WGS sequence"/>
</dbReference>